<proteinExistence type="predicted"/>
<reference evidence="3" key="1">
    <citation type="journal article" date="2020" name="BMC Genomics">
        <title>Correction to: Identification and distribution of gene clusters required for synthesis of sphingolipid metabolism inhibitors in diverse species of the filamentous fungus Fusarium.</title>
        <authorList>
            <person name="Kim H.S."/>
            <person name="Lohmar J.M."/>
            <person name="Busman M."/>
            <person name="Brown D.W."/>
            <person name="Naumann T.A."/>
            <person name="Divon H.H."/>
            <person name="Lysoe E."/>
            <person name="Uhlig S."/>
            <person name="Proctor R.H."/>
        </authorList>
    </citation>
    <scope>NUCLEOTIDE SEQUENCE</scope>
    <source>
        <strain evidence="3">NRRL 45417</strain>
    </source>
</reference>
<name>A0A8H4SZJ8_9HYPO</name>
<dbReference type="GO" id="GO:0009116">
    <property type="term" value="P:nucleoside metabolic process"/>
    <property type="evidence" value="ECO:0007669"/>
    <property type="project" value="InterPro"/>
</dbReference>
<gene>
    <name evidence="3" type="ORF">FGADI_9530</name>
</gene>
<dbReference type="Pfam" id="PF24476">
    <property type="entry name" value="DUF7580"/>
    <property type="match status" value="1"/>
</dbReference>
<keyword evidence="4" id="KW-1185">Reference proteome</keyword>
<evidence type="ECO:0000256" key="1">
    <source>
        <dbReference type="SAM" id="MobiDB-lite"/>
    </source>
</evidence>
<feature type="region of interest" description="Disordered" evidence="1">
    <location>
        <begin position="589"/>
        <end position="640"/>
    </location>
</feature>
<comment type="caution">
    <text evidence="3">The sequence shown here is derived from an EMBL/GenBank/DDBJ whole genome shotgun (WGS) entry which is preliminary data.</text>
</comment>
<sequence>MRSSSTSATGRATVKSIRLTYKAIQQIAKALRLDEQDEDLKAFYAKLIVYCTIIESRIISVGESALSLSNDSLHTLLLPLKGISTVSLDRPCNASIDVWLRDLARIHDEIRRIKDNASKIEIIRTHLNLGTTPGERTMIAKSLDQCEEELRVRYPEDSSQWAAEDLAPQLNIGEPTYAVWGAAQSIFKAMVACMNCPCTPAHDLGARLCLGTYRKPKLDLDAEMDEVDFNMFLSSQQDWQEVIVHTTKDRQVKVVIDERHNPSPEVKCAPAVKTMKVKNLCEQIAKIKSRALYRLVFKVTRNQLFKLQSERSGSSIYKSQNAISLDEFLRNKSDSFTEKTKRILAVILSSAVFHLHNTPWLQSAWNSSDVWFFRTSSSAIPLKPFLHRPLSPLDNQCVNDCDSNQETALNLDDLAPDDIDPDDIDPDDVLSHDCPTLVILATMLLEVYFVAPFDILAQKFNVTLESGSQSTAFTRYVDVNGVFQACQKEIPENSQFYQAVENCLDPKVWQDEEGNKLDDPALRARIYSQVVLPLETELSQAYSDIRIEDLDRFAQDFDFGSWGQSAHVWDQQNSADASQSNDSVSIATAAPRQESYGLPLQPQSTGDEFRDRRAQRGFPPNKRRFSRSPSGTEAESFVSDLPPLPDAQAYPNSSYTVGILCALPLELLAVRALFDAKHQSPKYIRGDSNTYALGIMSEHMVVAACLPSGEYGTNAAADSASNMKRTFPNIEFCLLVGIGGGAPTHKSDIRLGDVVVSLPTTKYPGVVQYDRGKEIEGNTFDLTGSLHPPPRCLMTAISSLRSNPDLPSNALQSSLEEVTRRVPEPLASQYQHPGQDQDWLMKAVCVACQRHEDCPNRDSHLYTRPHRSTSHPEIHYGLIASGNRVLKDASVRDRWAQEYGILCFEMEAAGVMNTFPCLVIRGICDYADSYKNKRWQHYAAATAAAYAKLLLGHTAANNVDWGRTSEEEAIGLQYQNVKDGSFKRQRV</sequence>
<dbReference type="AlphaFoldDB" id="A0A8H4SZJ8"/>
<dbReference type="InterPro" id="IPR056002">
    <property type="entry name" value="DUF7580"/>
</dbReference>
<feature type="domain" description="DUF7580" evidence="2">
    <location>
        <begin position="182"/>
        <end position="540"/>
    </location>
</feature>
<dbReference type="Gene3D" id="3.40.50.1580">
    <property type="entry name" value="Nucleoside phosphorylase domain"/>
    <property type="match status" value="1"/>
</dbReference>
<dbReference type="InterPro" id="IPR053137">
    <property type="entry name" value="NLR-like"/>
</dbReference>
<dbReference type="EMBL" id="JABFAI010000257">
    <property type="protein sequence ID" value="KAF4948626.1"/>
    <property type="molecule type" value="Genomic_DNA"/>
</dbReference>
<organism evidence="3 4">
    <name type="scientific">Fusarium gaditjirri</name>
    <dbReference type="NCBI Taxonomy" id="282569"/>
    <lineage>
        <taxon>Eukaryota</taxon>
        <taxon>Fungi</taxon>
        <taxon>Dikarya</taxon>
        <taxon>Ascomycota</taxon>
        <taxon>Pezizomycotina</taxon>
        <taxon>Sordariomycetes</taxon>
        <taxon>Hypocreomycetidae</taxon>
        <taxon>Hypocreales</taxon>
        <taxon>Nectriaceae</taxon>
        <taxon>Fusarium</taxon>
        <taxon>Fusarium nisikadoi species complex</taxon>
    </lineage>
</organism>
<dbReference type="GO" id="GO:0003824">
    <property type="term" value="F:catalytic activity"/>
    <property type="evidence" value="ECO:0007669"/>
    <property type="project" value="InterPro"/>
</dbReference>
<dbReference type="PANTHER" id="PTHR46082:SF11">
    <property type="entry name" value="AAA+ ATPASE DOMAIN-CONTAINING PROTEIN-RELATED"/>
    <property type="match status" value="1"/>
</dbReference>
<evidence type="ECO:0000313" key="4">
    <source>
        <dbReference type="Proteomes" id="UP000604273"/>
    </source>
</evidence>
<dbReference type="Proteomes" id="UP000604273">
    <property type="component" value="Unassembled WGS sequence"/>
</dbReference>
<dbReference type="SUPFAM" id="SSF53167">
    <property type="entry name" value="Purine and uridine phosphorylases"/>
    <property type="match status" value="1"/>
</dbReference>
<reference evidence="3" key="2">
    <citation type="submission" date="2020-05" db="EMBL/GenBank/DDBJ databases">
        <authorList>
            <person name="Kim H.-S."/>
            <person name="Proctor R.H."/>
            <person name="Brown D.W."/>
        </authorList>
    </citation>
    <scope>NUCLEOTIDE SEQUENCE</scope>
    <source>
        <strain evidence="3">NRRL 45417</strain>
    </source>
</reference>
<accession>A0A8H4SZJ8</accession>
<protein>
    <recommendedName>
        <fullName evidence="2">DUF7580 domain-containing protein</fullName>
    </recommendedName>
</protein>
<evidence type="ECO:0000259" key="2">
    <source>
        <dbReference type="Pfam" id="PF24476"/>
    </source>
</evidence>
<evidence type="ECO:0000313" key="3">
    <source>
        <dbReference type="EMBL" id="KAF4948626.1"/>
    </source>
</evidence>
<dbReference type="PANTHER" id="PTHR46082">
    <property type="entry name" value="ATP/GTP-BINDING PROTEIN-RELATED"/>
    <property type="match status" value="1"/>
</dbReference>
<dbReference type="InterPro" id="IPR035994">
    <property type="entry name" value="Nucleoside_phosphorylase_sf"/>
</dbReference>
<dbReference type="OrthoDB" id="1577640at2759"/>